<dbReference type="EMBL" id="JBHMAH010000012">
    <property type="protein sequence ID" value="MFB9860637.1"/>
    <property type="molecule type" value="Genomic_DNA"/>
</dbReference>
<evidence type="ECO:0000256" key="1">
    <source>
        <dbReference type="SAM" id="Phobius"/>
    </source>
</evidence>
<dbReference type="InterPro" id="IPR015001">
    <property type="entry name" value="DUF1850"/>
</dbReference>
<organism evidence="2 3">
    <name type="scientific">Salinicoccus siamensis</name>
    <dbReference type="NCBI Taxonomy" id="381830"/>
    <lineage>
        <taxon>Bacteria</taxon>
        <taxon>Bacillati</taxon>
        <taxon>Bacillota</taxon>
        <taxon>Bacilli</taxon>
        <taxon>Bacillales</taxon>
        <taxon>Staphylococcaceae</taxon>
        <taxon>Salinicoccus</taxon>
    </lineage>
</organism>
<sequence>MDTSNKKKTLRRRNVFFSLIGISVVALLVILYITAPLGISISDMETGEVLYRTRIDDGGRFSVEYIHSVERSPVKEIFEVRGTDIYTMESHTESFGAGMPYEGEVMELEDGKFIISEINRPVRGGALRIRPSSVFPHHIMIGDDDILISEPPFKGRNLEVNVTRTLFERGEINGR</sequence>
<evidence type="ECO:0000313" key="2">
    <source>
        <dbReference type="EMBL" id="MFB9860637.1"/>
    </source>
</evidence>
<keyword evidence="1" id="KW-0812">Transmembrane</keyword>
<name>A0ABV5Z3F3_9STAP</name>
<accession>A0ABV5Z3F3</accession>
<dbReference type="Pfam" id="PF08905">
    <property type="entry name" value="DUF1850"/>
    <property type="match status" value="1"/>
</dbReference>
<reference evidence="2 3" key="1">
    <citation type="submission" date="2024-09" db="EMBL/GenBank/DDBJ databases">
        <authorList>
            <person name="Sun Q."/>
            <person name="Mori K."/>
        </authorList>
    </citation>
    <scope>NUCLEOTIDE SEQUENCE [LARGE SCALE GENOMIC DNA]</scope>
    <source>
        <strain evidence="2 3">JCM 12822</strain>
    </source>
</reference>
<keyword evidence="3" id="KW-1185">Reference proteome</keyword>
<dbReference type="RefSeq" id="WP_380570203.1">
    <property type="nucleotide sequence ID" value="NZ_JBHMAH010000012.1"/>
</dbReference>
<feature type="transmembrane region" description="Helical" evidence="1">
    <location>
        <begin position="15"/>
        <end position="35"/>
    </location>
</feature>
<gene>
    <name evidence="2" type="ORF">ACFFLE_05865</name>
</gene>
<evidence type="ECO:0000313" key="3">
    <source>
        <dbReference type="Proteomes" id="UP001589740"/>
    </source>
</evidence>
<comment type="caution">
    <text evidence="2">The sequence shown here is derived from an EMBL/GenBank/DDBJ whole genome shotgun (WGS) entry which is preliminary data.</text>
</comment>
<keyword evidence="1" id="KW-0472">Membrane</keyword>
<dbReference type="Proteomes" id="UP001589740">
    <property type="component" value="Unassembled WGS sequence"/>
</dbReference>
<proteinExistence type="predicted"/>
<protein>
    <submittedName>
        <fullName evidence="2">DUF1850 domain-containing protein</fullName>
    </submittedName>
</protein>
<keyword evidence="1" id="KW-1133">Transmembrane helix</keyword>